<evidence type="ECO:0008006" key="4">
    <source>
        <dbReference type="Google" id="ProtNLM"/>
    </source>
</evidence>
<evidence type="ECO:0000313" key="2">
    <source>
        <dbReference type="EMBL" id="GKG99185.1"/>
    </source>
</evidence>
<sequence>MTRSIWLTDQGSDGMINEIFGFIKKLLGIGMPCAFHSLTGLYCPGCGGTRAVRELLYGDLRMSFQYHPLVLYGAAVVLLELVSWGASRMFHRPWLHIRRYNLFILIGAGIVVANWFYKNYMLVFRGVDLLPLLK</sequence>
<keyword evidence="1" id="KW-1133">Transmembrane helix</keyword>
<dbReference type="RefSeq" id="WP_006774421.1">
    <property type="nucleotide sequence ID" value="NZ_BQNJ01000001.1"/>
</dbReference>
<protein>
    <recommendedName>
        <fullName evidence="4">DUF2752 domain-containing protein</fullName>
    </recommendedName>
</protein>
<keyword evidence="1" id="KW-0812">Transmembrane</keyword>
<keyword evidence="1" id="KW-0472">Membrane</keyword>
<evidence type="ECO:0000313" key="3">
    <source>
        <dbReference type="Proteomes" id="UP001055091"/>
    </source>
</evidence>
<organism evidence="2 3">
    <name type="scientific">Hungatella hathewayi</name>
    <dbReference type="NCBI Taxonomy" id="154046"/>
    <lineage>
        <taxon>Bacteria</taxon>
        <taxon>Bacillati</taxon>
        <taxon>Bacillota</taxon>
        <taxon>Clostridia</taxon>
        <taxon>Lachnospirales</taxon>
        <taxon>Lachnospiraceae</taxon>
        <taxon>Hungatella</taxon>
    </lineage>
</organism>
<dbReference type="InterPro" id="IPR021215">
    <property type="entry name" value="DUF2752"/>
</dbReference>
<comment type="caution">
    <text evidence="2">The sequence shown here is derived from an EMBL/GenBank/DDBJ whole genome shotgun (WGS) entry which is preliminary data.</text>
</comment>
<accession>A0AA37N6A1</accession>
<name>A0AA37N6A1_9FIRM</name>
<reference evidence="2" key="1">
    <citation type="submission" date="2022-01" db="EMBL/GenBank/DDBJ databases">
        <title>Novel bile acid biosynthetic pathways are enriched in the microbiome of centenarians.</title>
        <authorList>
            <person name="Sato Y."/>
            <person name="Atarashi K."/>
            <person name="Plichta R.D."/>
            <person name="Arai Y."/>
            <person name="Sasajima S."/>
            <person name="Kearney M.S."/>
            <person name="Suda W."/>
            <person name="Takeshita K."/>
            <person name="Sasaki T."/>
            <person name="Okamoto S."/>
            <person name="Skelly N.A."/>
            <person name="Okamura Y."/>
            <person name="Vlamakis H."/>
            <person name="Li Y."/>
            <person name="Tanoue T."/>
            <person name="Takei H."/>
            <person name="Nittono H."/>
            <person name="Narushima S."/>
            <person name="Irie J."/>
            <person name="Itoh H."/>
            <person name="Moriya K."/>
            <person name="Sugiura Y."/>
            <person name="Suematsu M."/>
            <person name="Moritoki N."/>
            <person name="Shibata S."/>
            <person name="Littman R.D."/>
            <person name="Fischbach A.M."/>
            <person name="Uwamino Y."/>
            <person name="Inoue T."/>
            <person name="Honda A."/>
            <person name="Hattori M."/>
            <person name="Murai T."/>
            <person name="Xavier J.R."/>
            <person name="Hirose N."/>
            <person name="Honda K."/>
        </authorList>
    </citation>
    <scope>NUCLEOTIDE SEQUENCE</scope>
    <source>
        <strain evidence="2">CE91-St55</strain>
    </source>
</reference>
<dbReference type="Pfam" id="PF10825">
    <property type="entry name" value="DUF2752"/>
    <property type="match status" value="1"/>
</dbReference>
<feature type="transmembrane region" description="Helical" evidence="1">
    <location>
        <begin position="69"/>
        <end position="87"/>
    </location>
</feature>
<gene>
    <name evidence="2" type="ORF">CE91St55_11670</name>
</gene>
<dbReference type="GeneID" id="93147647"/>
<proteinExistence type="predicted"/>
<dbReference type="EMBL" id="BQNJ01000001">
    <property type="protein sequence ID" value="GKG99185.1"/>
    <property type="molecule type" value="Genomic_DNA"/>
</dbReference>
<dbReference type="AlphaFoldDB" id="A0AA37N6A1"/>
<evidence type="ECO:0000256" key="1">
    <source>
        <dbReference type="SAM" id="Phobius"/>
    </source>
</evidence>
<feature type="transmembrane region" description="Helical" evidence="1">
    <location>
        <begin position="99"/>
        <end position="117"/>
    </location>
</feature>
<dbReference type="Proteomes" id="UP001055091">
    <property type="component" value="Unassembled WGS sequence"/>
</dbReference>